<dbReference type="EMBL" id="JADJMS010000013">
    <property type="protein sequence ID" value="MBK7414859.1"/>
    <property type="molecule type" value="Genomic_DNA"/>
</dbReference>
<comment type="caution">
    <text evidence="2">The sequence shown here is derived from an EMBL/GenBank/DDBJ whole genome shotgun (WGS) entry which is preliminary data.</text>
</comment>
<accession>A0A935MSR7</accession>
<protein>
    <submittedName>
        <fullName evidence="2">Uncharacterized protein</fullName>
    </submittedName>
</protein>
<keyword evidence="1" id="KW-0812">Transmembrane</keyword>
<reference evidence="2 3" key="1">
    <citation type="submission" date="2020-10" db="EMBL/GenBank/DDBJ databases">
        <title>Connecting structure to function with the recovery of over 1000 high-quality activated sludge metagenome-assembled genomes encoding full-length rRNA genes using long-read sequencing.</title>
        <authorList>
            <person name="Singleton C.M."/>
            <person name="Petriglieri F."/>
            <person name="Kristensen J.M."/>
            <person name="Kirkegaard R.H."/>
            <person name="Michaelsen T.Y."/>
            <person name="Andersen M.H."/>
            <person name="Karst S.M."/>
            <person name="Dueholm M.S."/>
            <person name="Nielsen P.H."/>
            <person name="Albertsen M."/>
        </authorList>
    </citation>
    <scope>NUCLEOTIDE SEQUENCE [LARGE SCALE GENOMIC DNA]</scope>
    <source>
        <strain evidence="2">EsbW_18-Q3-R4-48_BATAC.463</strain>
    </source>
</reference>
<gene>
    <name evidence="2" type="ORF">IPJ38_06795</name>
</gene>
<organism evidence="2 3">
    <name type="scientific">Candidatus Dechloromonas phosphorivorans</name>
    <dbReference type="NCBI Taxonomy" id="2899244"/>
    <lineage>
        <taxon>Bacteria</taxon>
        <taxon>Pseudomonadati</taxon>
        <taxon>Pseudomonadota</taxon>
        <taxon>Betaproteobacteria</taxon>
        <taxon>Rhodocyclales</taxon>
        <taxon>Azonexaceae</taxon>
        <taxon>Dechloromonas</taxon>
    </lineage>
</organism>
<sequence>MARQRGNVRDFPGKRWLNLGLRTVHIAGIVLLGAALLGGTDSSQGAIIAFVSGLGMFASDTWANPVQLREVAGFGVLVKLGLVAGMVLQPSQAMNIFWLILVISTLLSHAPGALRHRQLF</sequence>
<evidence type="ECO:0000313" key="2">
    <source>
        <dbReference type="EMBL" id="MBK7414859.1"/>
    </source>
</evidence>
<dbReference type="Proteomes" id="UP000739411">
    <property type="component" value="Unassembled WGS sequence"/>
</dbReference>
<feature type="transmembrane region" description="Helical" evidence="1">
    <location>
        <begin position="21"/>
        <end position="39"/>
    </location>
</feature>
<dbReference type="AlphaFoldDB" id="A0A935MSR7"/>
<name>A0A935MSR7_9RHOO</name>
<feature type="transmembrane region" description="Helical" evidence="1">
    <location>
        <begin position="71"/>
        <end position="90"/>
    </location>
</feature>
<keyword evidence="1" id="KW-1133">Transmembrane helix</keyword>
<keyword evidence="1" id="KW-0472">Membrane</keyword>
<evidence type="ECO:0000256" key="1">
    <source>
        <dbReference type="SAM" id="Phobius"/>
    </source>
</evidence>
<proteinExistence type="predicted"/>
<feature type="transmembrane region" description="Helical" evidence="1">
    <location>
        <begin position="96"/>
        <end position="114"/>
    </location>
</feature>
<evidence type="ECO:0000313" key="3">
    <source>
        <dbReference type="Proteomes" id="UP000739411"/>
    </source>
</evidence>